<dbReference type="InterPro" id="IPR004136">
    <property type="entry name" value="NMO"/>
</dbReference>
<evidence type="ECO:0000256" key="5">
    <source>
        <dbReference type="ARBA" id="ARBA00022643"/>
    </source>
</evidence>
<dbReference type="EMBL" id="JBIYDN010000022">
    <property type="protein sequence ID" value="MFK4445850.1"/>
    <property type="molecule type" value="Genomic_DNA"/>
</dbReference>
<keyword evidence="4" id="KW-0285">Flavoprotein</keyword>
<keyword evidence="5" id="KW-0288">FMN</keyword>
<comment type="caution">
    <text evidence="10">The sequence shown here is derived from an EMBL/GenBank/DDBJ whole genome shotgun (WGS) entry which is preliminary data.</text>
</comment>
<name>A0ABW8MQ70_9BURK</name>
<reference evidence="10 11" key="1">
    <citation type="submission" date="2024-10" db="EMBL/GenBank/DDBJ databases">
        <authorList>
            <person name="Deangelis K."/>
            <person name="Huntemann M."/>
            <person name="Clum A."/>
            <person name="Wang J."/>
            <person name="Palaniappan K."/>
            <person name="Ritter S."/>
            <person name="Chen I.-M."/>
            <person name="Stamatis D."/>
            <person name="Reddy T."/>
            <person name="O'Malley R."/>
            <person name="Daum C."/>
            <person name="Ng V."/>
            <person name="Ivanova N."/>
            <person name="Kyrpides N."/>
            <person name="Woyke T."/>
        </authorList>
    </citation>
    <scope>NUCLEOTIDE SEQUENCE [LARGE SCALE GENOMIC DNA]</scope>
    <source>
        <strain evidence="10 11">GAS97</strain>
    </source>
</reference>
<dbReference type="PANTHER" id="PTHR42747:SF3">
    <property type="entry name" value="NITRONATE MONOOXYGENASE-RELATED"/>
    <property type="match status" value="1"/>
</dbReference>
<evidence type="ECO:0000256" key="7">
    <source>
        <dbReference type="ARBA" id="ARBA00023033"/>
    </source>
</evidence>
<dbReference type="Gene3D" id="3.20.20.70">
    <property type="entry name" value="Aldolase class I"/>
    <property type="match status" value="1"/>
</dbReference>
<dbReference type="Proteomes" id="UP001620514">
    <property type="component" value="Unassembled WGS sequence"/>
</dbReference>
<evidence type="ECO:0000256" key="4">
    <source>
        <dbReference type="ARBA" id="ARBA00022630"/>
    </source>
</evidence>
<keyword evidence="7 10" id="KW-0503">Monooxygenase</keyword>
<dbReference type="SUPFAM" id="SSF51412">
    <property type="entry name" value="Inosine monophosphate dehydrogenase (IMPDH)"/>
    <property type="match status" value="1"/>
</dbReference>
<evidence type="ECO:0000256" key="9">
    <source>
        <dbReference type="ARBA" id="ARBA00049401"/>
    </source>
</evidence>
<protein>
    <recommendedName>
        <fullName evidence="8">Propionate 3-nitronate monooxygenase</fullName>
    </recommendedName>
</protein>
<dbReference type="PANTHER" id="PTHR42747">
    <property type="entry name" value="NITRONATE MONOOXYGENASE-RELATED"/>
    <property type="match status" value="1"/>
</dbReference>
<comment type="cofactor">
    <cofactor evidence="1">
        <name>FMN</name>
        <dbReference type="ChEBI" id="CHEBI:58210"/>
    </cofactor>
</comment>
<keyword evidence="3" id="KW-0216">Detoxification</keyword>
<proteinExistence type="inferred from homology"/>
<evidence type="ECO:0000256" key="2">
    <source>
        <dbReference type="ARBA" id="ARBA00009881"/>
    </source>
</evidence>
<gene>
    <name evidence="10" type="ORF">ABH943_005882</name>
</gene>
<evidence type="ECO:0000313" key="10">
    <source>
        <dbReference type="EMBL" id="MFK4445850.1"/>
    </source>
</evidence>
<evidence type="ECO:0000313" key="11">
    <source>
        <dbReference type="Proteomes" id="UP001620514"/>
    </source>
</evidence>
<evidence type="ECO:0000256" key="3">
    <source>
        <dbReference type="ARBA" id="ARBA00022575"/>
    </source>
</evidence>
<keyword evidence="6 10" id="KW-0560">Oxidoreductase</keyword>
<reference evidence="10 11" key="2">
    <citation type="submission" date="2024-11" db="EMBL/GenBank/DDBJ databases">
        <title>Using genomics to understand microbial adaptation to soil warming.</title>
        <authorList>
            <person name="Deangelis K.M. PhD."/>
        </authorList>
    </citation>
    <scope>NUCLEOTIDE SEQUENCE [LARGE SCALE GENOMIC DNA]</scope>
    <source>
        <strain evidence="10 11">GAS97</strain>
    </source>
</reference>
<organism evidence="10 11">
    <name type="scientific">Caballeronia udeis</name>
    <dbReference type="NCBI Taxonomy" id="1232866"/>
    <lineage>
        <taxon>Bacteria</taxon>
        <taxon>Pseudomonadati</taxon>
        <taxon>Pseudomonadota</taxon>
        <taxon>Betaproteobacteria</taxon>
        <taxon>Burkholderiales</taxon>
        <taxon>Burkholderiaceae</taxon>
        <taxon>Caballeronia</taxon>
    </lineage>
</organism>
<accession>A0ABW8MQ70</accession>
<dbReference type="RefSeq" id="WP_404610803.1">
    <property type="nucleotide sequence ID" value="NZ_JBIYDN010000022.1"/>
</dbReference>
<evidence type="ECO:0000256" key="1">
    <source>
        <dbReference type="ARBA" id="ARBA00001917"/>
    </source>
</evidence>
<evidence type="ECO:0000256" key="6">
    <source>
        <dbReference type="ARBA" id="ARBA00023002"/>
    </source>
</evidence>
<sequence length="377" mass="39155">MNCSFHSEDLFARLGITVPIVQAPMAGWATPALAAAVSNAGALGSLGIGGMKAEDARAIIQKTRSLTESPFNVNVFCHKRAAADSAREARWLEYLHPYFAQFQTPPPAAMRDVVPSFVEDDTVLAMLIEEHPAVVSFHFGLPAPDAIAALRDAGIVLFATATNADEAGRVADAQIDAIVAQGAQAGGHRGTFDPAAPDELLGTTTLVQLLRRETSLPVIAAGGIMNGAGIAAVLALGAQAAQLGTAFLVTPESAADATDRAALLDPRSRTAFTKAISGRLARGIENAYMDLERDPDCPPIPDFPIAFDAAKALNAAAKAHGSSAFAARWAGEGVRLSRAMPATSLVATLAQEIVDAIASLRTNFTACSGSDTSRTDI</sequence>
<dbReference type="InterPro" id="IPR013785">
    <property type="entry name" value="Aldolase_TIM"/>
</dbReference>
<comment type="catalytic activity">
    <reaction evidence="9">
        <text>3 propionate 3-nitronate + 3 O2 + H2O = 3 3-oxopropanoate + 2 nitrate + nitrite + H2O2 + 3 H(+)</text>
        <dbReference type="Rhea" id="RHEA:57332"/>
        <dbReference type="ChEBI" id="CHEBI:15377"/>
        <dbReference type="ChEBI" id="CHEBI:15378"/>
        <dbReference type="ChEBI" id="CHEBI:15379"/>
        <dbReference type="ChEBI" id="CHEBI:16240"/>
        <dbReference type="ChEBI" id="CHEBI:16301"/>
        <dbReference type="ChEBI" id="CHEBI:17632"/>
        <dbReference type="ChEBI" id="CHEBI:33190"/>
        <dbReference type="ChEBI" id="CHEBI:136067"/>
    </reaction>
</comment>
<dbReference type="Pfam" id="PF03060">
    <property type="entry name" value="NMO"/>
    <property type="match status" value="1"/>
</dbReference>
<keyword evidence="11" id="KW-1185">Reference proteome</keyword>
<dbReference type="CDD" id="cd04730">
    <property type="entry name" value="NPD_like"/>
    <property type="match status" value="1"/>
</dbReference>
<evidence type="ECO:0000256" key="8">
    <source>
        <dbReference type="ARBA" id="ARBA00031155"/>
    </source>
</evidence>
<dbReference type="GO" id="GO:0018580">
    <property type="term" value="F:nitronate monooxygenase activity"/>
    <property type="evidence" value="ECO:0007669"/>
    <property type="project" value="UniProtKB-EC"/>
</dbReference>
<comment type="similarity">
    <text evidence="2">Belongs to the nitronate monooxygenase family. NMO class I subfamily.</text>
</comment>